<keyword evidence="5 9" id="KW-0812">Transmembrane</keyword>
<evidence type="ECO:0000313" key="11">
    <source>
        <dbReference type="Proteomes" id="UP000094378"/>
    </source>
</evidence>
<reference evidence="10 11" key="1">
    <citation type="submission" date="2016-08" db="EMBL/GenBank/DDBJ databases">
        <title>Complete genome sequence of Spiroplasma helicoides TABS-2 (DSM 22551).</title>
        <authorList>
            <person name="Shen W.-Y."/>
            <person name="Lo W.-S."/>
            <person name="Lai Y.-C."/>
            <person name="Kuo C.-H."/>
        </authorList>
    </citation>
    <scope>NUCLEOTIDE SEQUENCE [LARGE SCALE GENOMIC DNA]</scope>
    <source>
        <strain evidence="10 11">TABS-2</strain>
    </source>
</reference>
<dbReference type="PATRIC" id="fig|216938.3.peg.285"/>
<evidence type="ECO:0000256" key="7">
    <source>
        <dbReference type="ARBA" id="ARBA00023136"/>
    </source>
</evidence>
<feature type="transmembrane region" description="Helical" evidence="9">
    <location>
        <begin position="421"/>
        <end position="444"/>
    </location>
</feature>
<dbReference type="RefSeq" id="WP_069116028.1">
    <property type="nucleotide sequence ID" value="NZ_CP017015.1"/>
</dbReference>
<evidence type="ECO:0000256" key="9">
    <source>
        <dbReference type="SAM" id="Phobius"/>
    </source>
</evidence>
<dbReference type="Gene3D" id="1.10.3860.10">
    <property type="entry name" value="Sodium:dicarboxylate symporter"/>
    <property type="match status" value="1"/>
</dbReference>
<protein>
    <recommendedName>
        <fullName evidence="3">L-cystine uptake protein TcyP</fullName>
    </recommendedName>
    <alternativeName>
        <fullName evidence="8">Transporter of cystine TcyP</fullName>
    </alternativeName>
</protein>
<dbReference type="InterPro" id="IPR001991">
    <property type="entry name" value="Na-dicarboxylate_symporter"/>
</dbReference>
<feature type="transmembrane region" description="Helical" evidence="9">
    <location>
        <begin position="142"/>
        <end position="162"/>
    </location>
</feature>
<accession>A0A1B3SJZ1</accession>
<comment type="similarity">
    <text evidence="2">Belongs to the dicarboxylate/amino acid:cation symporter (DAACS) (TC 2.A.23) family.</text>
</comment>
<dbReference type="KEGG" id="shj:SHELI_v1c02830"/>
<evidence type="ECO:0000313" key="10">
    <source>
        <dbReference type="EMBL" id="AOG60238.1"/>
    </source>
</evidence>
<evidence type="ECO:0000256" key="6">
    <source>
        <dbReference type="ARBA" id="ARBA00022989"/>
    </source>
</evidence>
<feature type="transmembrane region" description="Helical" evidence="9">
    <location>
        <begin position="277"/>
        <end position="304"/>
    </location>
</feature>
<dbReference type="STRING" id="216938.SHELI_v1c02830"/>
<dbReference type="GO" id="GO:0015293">
    <property type="term" value="F:symporter activity"/>
    <property type="evidence" value="ECO:0007669"/>
    <property type="project" value="InterPro"/>
</dbReference>
<dbReference type="GO" id="GO:0005886">
    <property type="term" value="C:plasma membrane"/>
    <property type="evidence" value="ECO:0007669"/>
    <property type="project" value="TreeGrafter"/>
</dbReference>
<keyword evidence="4" id="KW-0813">Transport</keyword>
<dbReference type="GO" id="GO:0015184">
    <property type="term" value="F:L-cystine transmembrane transporter activity"/>
    <property type="evidence" value="ECO:0007669"/>
    <property type="project" value="TreeGrafter"/>
</dbReference>
<dbReference type="Proteomes" id="UP000094378">
    <property type="component" value="Chromosome"/>
</dbReference>
<name>A0A1B3SJZ1_9MOLU</name>
<feature type="transmembrane region" description="Helical" evidence="9">
    <location>
        <begin position="104"/>
        <end position="122"/>
    </location>
</feature>
<evidence type="ECO:0000256" key="3">
    <source>
        <dbReference type="ARBA" id="ARBA00022031"/>
    </source>
</evidence>
<dbReference type="Pfam" id="PF00375">
    <property type="entry name" value="SDF"/>
    <property type="match status" value="1"/>
</dbReference>
<dbReference type="SUPFAM" id="SSF118215">
    <property type="entry name" value="Proton glutamate symport protein"/>
    <property type="match status" value="1"/>
</dbReference>
<feature type="transmembrane region" description="Helical" evidence="9">
    <location>
        <begin position="246"/>
        <end position="271"/>
    </location>
</feature>
<evidence type="ECO:0000256" key="2">
    <source>
        <dbReference type="ARBA" id="ARBA00006148"/>
    </source>
</evidence>
<dbReference type="PANTHER" id="PTHR42865">
    <property type="entry name" value="PROTON/GLUTAMATE-ASPARTATE SYMPORTER"/>
    <property type="match status" value="1"/>
</dbReference>
<keyword evidence="6 9" id="KW-1133">Transmembrane helix</keyword>
<keyword evidence="11" id="KW-1185">Reference proteome</keyword>
<feature type="transmembrane region" description="Helical" evidence="9">
    <location>
        <begin position="20"/>
        <end position="41"/>
    </location>
</feature>
<dbReference type="AlphaFoldDB" id="A0A1B3SJZ1"/>
<evidence type="ECO:0000256" key="5">
    <source>
        <dbReference type="ARBA" id="ARBA00022692"/>
    </source>
</evidence>
<organism evidence="10 11">
    <name type="scientific">Spiroplasma helicoides</name>
    <dbReference type="NCBI Taxonomy" id="216938"/>
    <lineage>
        <taxon>Bacteria</taxon>
        <taxon>Bacillati</taxon>
        <taxon>Mycoplasmatota</taxon>
        <taxon>Mollicutes</taxon>
        <taxon>Entomoplasmatales</taxon>
        <taxon>Spiroplasmataceae</taxon>
        <taxon>Spiroplasma</taxon>
    </lineage>
</organism>
<dbReference type="PANTHER" id="PTHR42865:SF5">
    <property type="entry name" value="L-CYSTINE TRANSPORTER TCYP"/>
    <property type="match status" value="1"/>
</dbReference>
<sequence length="572" mass="62824">MILASNSNTNVLENFLAMSSWQSFVAILIFISVEIGFWFVLKKYKIKFMYRIISGLIVGLIFGIIVQSIIGFPQKEAFEGYKNVDVKNHWVYQLSIWVEFFKRIFINGVTLLMIPVVFIAMFKITATQKNNNVTRITLKGAAMLLINVAFAFTVTFFLGYFFNVGQVDGQSLTDDGTTNDRYNSVALPNLISGFMPSNFFSTLAGTSVIPVMILGALAGGSVRILSKRKSVEMDAIRKSMTTGWDITMSILMTFMKLMPLAVMSMITYSIITRPIGQLAIIGKVIGVGYLGIFIAIAWVTLLIFLSGIKTSKWWKFAWRPLLSGFSTQSSNATLPTTMDTLKNDFKVSETVAGILGPLSTYMGLIACAGIQSGLALSILWTGTGSDSVVHQMGFIQFFFLGMLVTVISSLGIAGIPGTATVVTVGVVGGLGFGAFTQSVLNIIAPLDGLFDMGRTGANVLAGVGVATIVARTEGQIEDGSPLLTQVGIIKQKRLLTLNQQKTEKEELLKVKDKQLSTLIFAKEISREQKQEQKKVLQNEIDLIKSNYKKNVSETKEKFQKMLLEQKSSNIKN</sequence>
<evidence type="ECO:0000256" key="4">
    <source>
        <dbReference type="ARBA" id="ARBA00022448"/>
    </source>
</evidence>
<dbReference type="EMBL" id="CP017015">
    <property type="protein sequence ID" value="AOG60238.1"/>
    <property type="molecule type" value="Genomic_DNA"/>
</dbReference>
<feature type="transmembrane region" description="Helical" evidence="9">
    <location>
        <begin position="358"/>
        <end position="382"/>
    </location>
</feature>
<proteinExistence type="inferred from homology"/>
<dbReference type="InterPro" id="IPR036458">
    <property type="entry name" value="Na:dicarbo_symporter_sf"/>
</dbReference>
<evidence type="ECO:0000256" key="1">
    <source>
        <dbReference type="ARBA" id="ARBA00004141"/>
    </source>
</evidence>
<gene>
    <name evidence="10" type="ORF">SHELI_v1c02830</name>
</gene>
<dbReference type="OrthoDB" id="9768885at2"/>
<evidence type="ECO:0000256" key="8">
    <source>
        <dbReference type="ARBA" id="ARBA00031293"/>
    </source>
</evidence>
<feature type="transmembrane region" description="Helical" evidence="9">
    <location>
        <begin position="394"/>
        <end position="415"/>
    </location>
</feature>
<feature type="transmembrane region" description="Helical" evidence="9">
    <location>
        <begin position="48"/>
        <end position="70"/>
    </location>
</feature>
<feature type="transmembrane region" description="Helical" evidence="9">
    <location>
        <begin position="199"/>
        <end position="225"/>
    </location>
</feature>
<comment type="subcellular location">
    <subcellularLocation>
        <location evidence="1">Membrane</location>
        <topology evidence="1">Multi-pass membrane protein</topology>
    </subcellularLocation>
</comment>
<keyword evidence="7 9" id="KW-0472">Membrane</keyword>